<reference evidence="1 2" key="1">
    <citation type="submission" date="2024-09" db="EMBL/GenBank/DDBJ databases">
        <authorList>
            <person name="Sun Q."/>
            <person name="Mori K."/>
        </authorList>
    </citation>
    <scope>NUCLEOTIDE SEQUENCE [LARGE SCALE GENOMIC DNA]</scope>
    <source>
        <strain evidence="1 2">NCAIM B.02340</strain>
    </source>
</reference>
<dbReference type="RefSeq" id="WP_188847229.1">
    <property type="nucleotide sequence ID" value="NZ_BMPJ01000010.1"/>
</dbReference>
<sequence length="85" mass="9828">MREAEAWGKRVRRLVFNRQGTEAQIFFEEGFLYLRADAHARFAQGVGAESLEGFALLKGGVELVFRDGSRLRLLYRLGRLRTYFS</sequence>
<name>A0ABV6Q4T7_9DEIN</name>
<comment type="caution">
    <text evidence="1">The sequence shown here is derived from an EMBL/GenBank/DDBJ whole genome shotgun (WGS) entry which is preliminary data.</text>
</comment>
<gene>
    <name evidence="1" type="ORF">ACFFFP_08950</name>
</gene>
<keyword evidence="2" id="KW-1185">Reference proteome</keyword>
<protein>
    <submittedName>
        <fullName evidence="1">Uncharacterized protein</fullName>
    </submittedName>
</protein>
<organism evidence="1 2">
    <name type="scientific">Thermus composti</name>
    <dbReference type="NCBI Taxonomy" id="532059"/>
    <lineage>
        <taxon>Bacteria</taxon>
        <taxon>Thermotogati</taxon>
        <taxon>Deinococcota</taxon>
        <taxon>Deinococci</taxon>
        <taxon>Thermales</taxon>
        <taxon>Thermaceae</taxon>
        <taxon>Thermus</taxon>
    </lineage>
</organism>
<dbReference type="Proteomes" id="UP001589830">
    <property type="component" value="Unassembled WGS sequence"/>
</dbReference>
<dbReference type="EMBL" id="JBHLTW010000038">
    <property type="protein sequence ID" value="MFC0596288.1"/>
    <property type="molecule type" value="Genomic_DNA"/>
</dbReference>
<evidence type="ECO:0000313" key="2">
    <source>
        <dbReference type="Proteomes" id="UP001589830"/>
    </source>
</evidence>
<evidence type="ECO:0000313" key="1">
    <source>
        <dbReference type="EMBL" id="MFC0596288.1"/>
    </source>
</evidence>
<accession>A0ABV6Q4T7</accession>
<proteinExistence type="predicted"/>